<protein>
    <submittedName>
        <fullName evidence="1">Uncharacterized protein</fullName>
    </submittedName>
</protein>
<dbReference type="OrthoDB" id="247575at2759"/>
<accession>A0A0S4IKP7</accession>
<dbReference type="AlphaFoldDB" id="A0A0S4IKP7"/>
<reference evidence="2" key="1">
    <citation type="submission" date="2015-09" db="EMBL/GenBank/DDBJ databases">
        <authorList>
            <consortium name="Pathogen Informatics"/>
        </authorList>
    </citation>
    <scope>NUCLEOTIDE SEQUENCE [LARGE SCALE GENOMIC DNA]</scope>
    <source>
        <strain evidence="2">Lake Konstanz</strain>
    </source>
</reference>
<proteinExistence type="predicted"/>
<evidence type="ECO:0000313" key="1">
    <source>
        <dbReference type="EMBL" id="CUE65147.1"/>
    </source>
</evidence>
<dbReference type="Proteomes" id="UP000051952">
    <property type="component" value="Unassembled WGS sequence"/>
</dbReference>
<gene>
    <name evidence="1" type="ORF">BSAL_50745</name>
</gene>
<name>A0A0S4IKP7_BODSA</name>
<dbReference type="EMBL" id="CYKH01000047">
    <property type="protein sequence ID" value="CUE65147.1"/>
    <property type="molecule type" value="Genomic_DNA"/>
</dbReference>
<organism evidence="1 2">
    <name type="scientific">Bodo saltans</name>
    <name type="common">Flagellated protozoan</name>
    <dbReference type="NCBI Taxonomy" id="75058"/>
    <lineage>
        <taxon>Eukaryota</taxon>
        <taxon>Discoba</taxon>
        <taxon>Euglenozoa</taxon>
        <taxon>Kinetoplastea</taxon>
        <taxon>Metakinetoplastina</taxon>
        <taxon>Eubodonida</taxon>
        <taxon>Bodonidae</taxon>
        <taxon>Bodo</taxon>
    </lineage>
</organism>
<sequence length="185" mass="20651">MIDLPTSYDFLHLVVFEWYHHSLWCSRVRPESRGSIITPHSVYSSFRQMLGSVQRSLFRFIGGYAIVDLYSNAVRVDTPVVVTQQKKGWFSSSKSATVVPPQPRQFEEDTIRGDVEAWIDDNQILALGLVSLTVLGGGPMALAGAATSIVFDGEDGTERYITLKDDVLDWWEGSGAQMPQVPLKK</sequence>
<dbReference type="OMA" id="WIDDNQI"/>
<keyword evidence="2" id="KW-1185">Reference proteome</keyword>
<dbReference type="VEuPathDB" id="TriTrypDB:BSAL_50745"/>
<evidence type="ECO:0000313" key="2">
    <source>
        <dbReference type="Proteomes" id="UP000051952"/>
    </source>
</evidence>